<dbReference type="OrthoDB" id="4185642at2759"/>
<dbReference type="Proteomes" id="UP000053958">
    <property type="component" value="Unassembled WGS sequence"/>
</dbReference>
<proteinExistence type="predicted"/>
<dbReference type="GeneID" id="25313623"/>
<dbReference type="STRING" id="1408163.A0A0F4Z2F4"/>
<dbReference type="RefSeq" id="XP_013331301.1">
    <property type="nucleotide sequence ID" value="XM_013475847.1"/>
</dbReference>
<evidence type="ECO:0000313" key="1">
    <source>
        <dbReference type="EMBL" id="KKA24689.1"/>
    </source>
</evidence>
<evidence type="ECO:0008006" key="3">
    <source>
        <dbReference type="Google" id="ProtNLM"/>
    </source>
</evidence>
<reference evidence="1 2" key="1">
    <citation type="submission" date="2015-04" db="EMBL/GenBank/DDBJ databases">
        <authorList>
            <person name="Heijne W.H."/>
            <person name="Fedorova N.D."/>
            <person name="Nierman W.C."/>
            <person name="Vollebregt A.W."/>
            <person name="Zhao Z."/>
            <person name="Wu L."/>
            <person name="Kumar M."/>
            <person name="Stam H."/>
            <person name="van den Berg M.A."/>
            <person name="Pel H.J."/>
        </authorList>
    </citation>
    <scope>NUCLEOTIDE SEQUENCE [LARGE SCALE GENOMIC DNA]</scope>
    <source>
        <strain evidence="1 2">CBS 393.64</strain>
    </source>
</reference>
<protein>
    <recommendedName>
        <fullName evidence="3">Protein kinase domain-containing protein</fullName>
    </recommendedName>
</protein>
<dbReference type="Gene3D" id="1.10.510.10">
    <property type="entry name" value="Transferase(Phosphotransferase) domain 1"/>
    <property type="match status" value="1"/>
</dbReference>
<comment type="caution">
    <text evidence="1">The sequence shown here is derived from an EMBL/GenBank/DDBJ whole genome shotgun (WGS) entry which is preliminary data.</text>
</comment>
<gene>
    <name evidence="1" type="ORF">T310_1272</name>
</gene>
<evidence type="ECO:0000313" key="2">
    <source>
        <dbReference type="Proteomes" id="UP000053958"/>
    </source>
</evidence>
<name>A0A0F4Z2F4_RASE3</name>
<sequence length="152" mass="17747">MDFTDVTPSEIVFKQQLSCTRFSVIFLVVIRNTTCVMKVVRWMENFIKGIKEIQNALIQHSDVHPRNMMVVDGDPERAIWIDFDRAQTFDASFEYALVEEMASCMIRPSSLAELFFGQTLLQLVDMNHYPNAIQRVAEEIISREYEYADHLF</sequence>
<dbReference type="EMBL" id="LASV01000051">
    <property type="protein sequence ID" value="KKA24689.1"/>
    <property type="molecule type" value="Genomic_DNA"/>
</dbReference>
<dbReference type="InterPro" id="IPR011009">
    <property type="entry name" value="Kinase-like_dom_sf"/>
</dbReference>
<accession>A0A0F4Z2F4</accession>
<organism evidence="1 2">
    <name type="scientific">Rasamsonia emersonii (strain ATCC 16479 / CBS 393.64 / IMI 116815)</name>
    <dbReference type="NCBI Taxonomy" id="1408163"/>
    <lineage>
        <taxon>Eukaryota</taxon>
        <taxon>Fungi</taxon>
        <taxon>Dikarya</taxon>
        <taxon>Ascomycota</taxon>
        <taxon>Pezizomycotina</taxon>
        <taxon>Eurotiomycetes</taxon>
        <taxon>Eurotiomycetidae</taxon>
        <taxon>Eurotiales</taxon>
        <taxon>Trichocomaceae</taxon>
        <taxon>Rasamsonia</taxon>
    </lineage>
</organism>
<dbReference type="AlphaFoldDB" id="A0A0F4Z2F4"/>
<keyword evidence="2" id="KW-1185">Reference proteome</keyword>
<dbReference type="SUPFAM" id="SSF56112">
    <property type="entry name" value="Protein kinase-like (PK-like)"/>
    <property type="match status" value="1"/>
</dbReference>